<dbReference type="Gene3D" id="3.40.50.10540">
    <property type="entry name" value="Crotonobetainyl-coa:carnitine coa-transferase, domain 1"/>
    <property type="match status" value="1"/>
</dbReference>
<dbReference type="Gene3D" id="3.30.1540.10">
    <property type="entry name" value="formyl-coa transferase, domain 3"/>
    <property type="match status" value="1"/>
</dbReference>
<dbReference type="SUPFAM" id="SSF89796">
    <property type="entry name" value="CoA-transferase family III (CaiB/BaiF)"/>
    <property type="match status" value="1"/>
</dbReference>
<dbReference type="RefSeq" id="WP_245250808.1">
    <property type="nucleotide sequence ID" value="NZ_JAGGKC010000030.1"/>
</dbReference>
<dbReference type="EC" id="2.8.3.17" evidence="1"/>
<dbReference type="InterPro" id="IPR023606">
    <property type="entry name" value="CoA-Trfase_III_dom_1_sf"/>
</dbReference>
<dbReference type="InterPro" id="IPR003673">
    <property type="entry name" value="CoA-Trfase_fam_III"/>
</dbReference>
<keyword evidence="1" id="KW-0808">Transferase</keyword>
<dbReference type="EMBL" id="JAGGKC010000030">
    <property type="protein sequence ID" value="MBP1920459.1"/>
    <property type="molecule type" value="Genomic_DNA"/>
</dbReference>
<dbReference type="PANTHER" id="PTHR48228">
    <property type="entry name" value="SUCCINYL-COA--D-CITRAMALATE COA-TRANSFERASE"/>
    <property type="match status" value="1"/>
</dbReference>
<keyword evidence="2" id="KW-1185">Reference proteome</keyword>
<dbReference type="Proteomes" id="UP001519271">
    <property type="component" value="Unassembled WGS sequence"/>
</dbReference>
<proteinExistence type="predicted"/>
<accession>A0ABS4G7F2</accession>
<dbReference type="InterPro" id="IPR044855">
    <property type="entry name" value="CoA-Trfase_III_dom3_sf"/>
</dbReference>
<dbReference type="PANTHER" id="PTHR48228:SF2">
    <property type="entry name" value="E-CINNAMOYL-COA:R-PHENYLLACTATE COA TRANSFERASE LARGE SUBUNIT"/>
    <property type="match status" value="1"/>
</dbReference>
<dbReference type="GO" id="GO:0043785">
    <property type="term" value="F:cinnamoyl-CoA:phenyllactate CoA-transferase activity"/>
    <property type="evidence" value="ECO:0007669"/>
    <property type="project" value="UniProtKB-EC"/>
</dbReference>
<dbReference type="InterPro" id="IPR050509">
    <property type="entry name" value="CoA-transferase_III"/>
</dbReference>
<comment type="caution">
    <text evidence="1">The sequence shown here is derived from an EMBL/GenBank/DDBJ whole genome shotgun (WGS) entry which is preliminary data.</text>
</comment>
<protein>
    <submittedName>
        <fullName evidence="1">Cinnamoyl-CoA:phenyllactate CoA-transferase</fullName>
        <ecNumber evidence="1">2.8.3.17</ecNumber>
    </submittedName>
</protein>
<organism evidence="1 2">
    <name type="scientific">Youngiibacter multivorans</name>
    <dbReference type="NCBI Taxonomy" id="937251"/>
    <lineage>
        <taxon>Bacteria</taxon>
        <taxon>Bacillati</taxon>
        <taxon>Bacillota</taxon>
        <taxon>Clostridia</taxon>
        <taxon>Eubacteriales</taxon>
        <taxon>Clostridiaceae</taxon>
        <taxon>Youngiibacter</taxon>
    </lineage>
</organism>
<dbReference type="Pfam" id="PF02515">
    <property type="entry name" value="CoA_transf_3"/>
    <property type="match status" value="1"/>
</dbReference>
<name>A0ABS4G7F2_9CLOT</name>
<evidence type="ECO:0000313" key="2">
    <source>
        <dbReference type="Proteomes" id="UP001519271"/>
    </source>
</evidence>
<sequence length="411" mass="45935">MSAMKRPLEGVKVIELATFVAGPCCARYLADLGAEVIKVESFQGDPLRFTAVNEGRPAGEAENTSYDLENANKTCICLNTKSKAGREAMEKLIASADIFITNWRQNALERSGLDYESLKERYPKLVFGIVSGYGEKGPDKDLPGFDFTAFFARGGVMGTMFDKDNLPMNVIAGFGDHQVGMNLSSGILAALYRARETGYGDKVVVSLFHSALWDVAIMLQSAQYGHPSTQYPISRKKIANPLQVAHKSKDDRWLQIAMPRYDFFYPKFMEVIGRTDLIGNPRYYPQSALQDNLEEFYEIIKESIAKEDISVWVEKLTVADLPFAVAKTWNELLVDEQAWASDCFHAMEYPTGATRTLVRPPVLFESTELPPYKRGPYLGEQTEDILVQLGYSKEQVKAMIEAGDAMPHKAQ</sequence>
<gene>
    <name evidence="1" type="ORF">J2Z34_002971</name>
</gene>
<evidence type="ECO:0000313" key="1">
    <source>
        <dbReference type="EMBL" id="MBP1920459.1"/>
    </source>
</evidence>
<reference evidence="1 2" key="1">
    <citation type="submission" date="2021-03" db="EMBL/GenBank/DDBJ databases">
        <title>Genomic Encyclopedia of Type Strains, Phase IV (KMG-IV): sequencing the most valuable type-strain genomes for metagenomic binning, comparative biology and taxonomic classification.</title>
        <authorList>
            <person name="Goeker M."/>
        </authorList>
    </citation>
    <scope>NUCLEOTIDE SEQUENCE [LARGE SCALE GENOMIC DNA]</scope>
    <source>
        <strain evidence="1 2">DSM 6139</strain>
    </source>
</reference>